<comment type="similarity">
    <text evidence="1">Belongs to the AHA1 family.</text>
</comment>
<dbReference type="SUPFAM" id="SSF55961">
    <property type="entry name" value="Bet v1-like"/>
    <property type="match status" value="1"/>
</dbReference>
<dbReference type="Gene3D" id="3.30.530.20">
    <property type="match status" value="1"/>
</dbReference>
<dbReference type="RefSeq" id="WP_283733959.1">
    <property type="nucleotide sequence ID" value="NZ_CP125968.1"/>
</dbReference>
<dbReference type="EMBL" id="JAUBDJ010000007">
    <property type="protein sequence ID" value="MDW0117655.1"/>
    <property type="molecule type" value="Genomic_DNA"/>
</dbReference>
<feature type="domain" description="Activator of Hsp90 ATPase homologue 1/2-like C-terminal" evidence="2">
    <location>
        <begin position="15"/>
        <end position="135"/>
    </location>
</feature>
<sequence>MMNTNVTSKMKIYKPVDVVFEAIVDPEKMGGYWFSSGTSRVEQGKTITWRYEEYGAEGDIHVLSVKENKEIVFIWGGQDQETTVRLVFNAVDEESTILEVTESGLRADDPDVVSKMVGQTGGWVYMLTCLKGYLENGITTLRASLVH</sequence>
<dbReference type="InterPro" id="IPR023393">
    <property type="entry name" value="START-like_dom_sf"/>
</dbReference>
<evidence type="ECO:0000259" key="2">
    <source>
        <dbReference type="Pfam" id="PF08327"/>
    </source>
</evidence>
<comment type="caution">
    <text evidence="3">The sequence shown here is derived from an EMBL/GenBank/DDBJ whole genome shotgun (WGS) entry which is preliminary data.</text>
</comment>
<gene>
    <name evidence="3" type="ORF">QTL97_11965</name>
</gene>
<dbReference type="CDD" id="cd08901">
    <property type="entry name" value="SRPBCC_CalC_Aha1-like_8"/>
    <property type="match status" value="1"/>
</dbReference>
<dbReference type="Proteomes" id="UP001271648">
    <property type="component" value="Unassembled WGS sequence"/>
</dbReference>
<organism evidence="3 4">
    <name type="scientific">Sporosarcina thermotolerans</name>
    <dbReference type="NCBI Taxonomy" id="633404"/>
    <lineage>
        <taxon>Bacteria</taxon>
        <taxon>Bacillati</taxon>
        <taxon>Bacillota</taxon>
        <taxon>Bacilli</taxon>
        <taxon>Bacillales</taxon>
        <taxon>Caryophanaceae</taxon>
        <taxon>Sporosarcina</taxon>
    </lineage>
</organism>
<dbReference type="AlphaFoldDB" id="A0AAW9AC94"/>
<protein>
    <submittedName>
        <fullName evidence="3">SRPBCC family protein</fullName>
    </submittedName>
</protein>
<dbReference type="Pfam" id="PF08327">
    <property type="entry name" value="AHSA1"/>
    <property type="match status" value="1"/>
</dbReference>
<evidence type="ECO:0000313" key="4">
    <source>
        <dbReference type="Proteomes" id="UP001271648"/>
    </source>
</evidence>
<proteinExistence type="inferred from homology"/>
<accession>A0AAW9AC94</accession>
<evidence type="ECO:0000313" key="3">
    <source>
        <dbReference type="EMBL" id="MDW0117655.1"/>
    </source>
</evidence>
<keyword evidence="4" id="KW-1185">Reference proteome</keyword>
<dbReference type="InterPro" id="IPR013538">
    <property type="entry name" value="ASHA1/2-like_C"/>
</dbReference>
<evidence type="ECO:0000256" key="1">
    <source>
        <dbReference type="ARBA" id="ARBA00006817"/>
    </source>
</evidence>
<reference evidence="3 4" key="1">
    <citation type="submission" date="2023-06" db="EMBL/GenBank/DDBJ databases">
        <title>Sporosarcina sp. nov., isolated from Korean traditional fermented seafood 'Jeotgal'.</title>
        <authorList>
            <person name="Yang A.I."/>
            <person name="Shin N.-R."/>
        </authorList>
    </citation>
    <scope>NUCLEOTIDE SEQUENCE [LARGE SCALE GENOMIC DNA]</scope>
    <source>
        <strain evidence="3 4">KCTC43456</strain>
    </source>
</reference>
<name>A0AAW9AC94_9BACL</name>